<accession>A0ABP3MH22</accession>
<keyword evidence="3" id="KW-1185">Reference proteome</keyword>
<name>A0ABP3MH22_SACER</name>
<dbReference type="RefSeq" id="WP_009942635.1">
    <property type="nucleotide sequence ID" value="NZ_BAAAGS010000008.1"/>
</dbReference>
<evidence type="ECO:0000259" key="1">
    <source>
        <dbReference type="Pfam" id="PF13354"/>
    </source>
</evidence>
<evidence type="ECO:0000313" key="2">
    <source>
        <dbReference type="EMBL" id="GAA0518565.1"/>
    </source>
</evidence>
<protein>
    <recommendedName>
        <fullName evidence="1">Beta-lactamase class A catalytic domain-containing protein</fullName>
    </recommendedName>
</protein>
<proteinExistence type="predicted"/>
<dbReference type="Pfam" id="PF13354">
    <property type="entry name" value="Beta-lactamase2"/>
    <property type="match status" value="1"/>
</dbReference>
<dbReference type="EMBL" id="BAAAGS010000008">
    <property type="protein sequence ID" value="GAA0518565.1"/>
    <property type="molecule type" value="Genomic_DNA"/>
</dbReference>
<dbReference type="InterPro" id="IPR045155">
    <property type="entry name" value="Beta-lactam_cat"/>
</dbReference>
<reference evidence="3" key="1">
    <citation type="journal article" date="2019" name="Int. J. Syst. Evol. Microbiol.">
        <title>The Global Catalogue of Microorganisms (GCM) 10K type strain sequencing project: providing services to taxonomists for standard genome sequencing and annotation.</title>
        <authorList>
            <consortium name="The Broad Institute Genomics Platform"/>
            <consortium name="The Broad Institute Genome Sequencing Center for Infectious Disease"/>
            <person name="Wu L."/>
            <person name="Ma J."/>
        </authorList>
    </citation>
    <scope>NUCLEOTIDE SEQUENCE [LARGE SCALE GENOMIC DNA]</scope>
    <source>
        <strain evidence="3">JCM 10303</strain>
    </source>
</reference>
<organism evidence="2 3">
    <name type="scientific">Saccharopolyspora erythraea</name>
    <name type="common">Streptomyces erythraeus</name>
    <dbReference type="NCBI Taxonomy" id="1836"/>
    <lineage>
        <taxon>Bacteria</taxon>
        <taxon>Bacillati</taxon>
        <taxon>Actinomycetota</taxon>
        <taxon>Actinomycetes</taxon>
        <taxon>Pseudonocardiales</taxon>
        <taxon>Pseudonocardiaceae</taxon>
        <taxon>Saccharopolyspora</taxon>
    </lineage>
</organism>
<gene>
    <name evidence="2" type="ORF">GCM10009533_17110</name>
</gene>
<dbReference type="Gene3D" id="3.40.710.10">
    <property type="entry name" value="DD-peptidase/beta-lactamase superfamily"/>
    <property type="match status" value="1"/>
</dbReference>
<comment type="caution">
    <text evidence="2">The sequence shown here is derived from an EMBL/GenBank/DDBJ whole genome shotgun (WGS) entry which is preliminary data.</text>
</comment>
<feature type="domain" description="Beta-lactamase class A catalytic" evidence="1">
    <location>
        <begin position="125"/>
        <end position="259"/>
    </location>
</feature>
<sequence length="289" mass="31060">MRRRVAIGLCLPVGAAALVMGLAEVRAVTRPPIPDVEVTTPEVTPKAAPEGRAGAAVHAVDAWAAGRVDGLMEVAVLDRRTGEFAKGGRADAPVYSASLAKLVVAIDVLDRRHVVPVDDQARAWIRQALGPSDDNAMNALWERFDGPGAVRRVAERLDLTATRPPDDLARWGETIVSAEDVVRVFEHVLTDLPPEDRDFVMAALRDAPDVAAGGFDQHYGLEELPSAEVKSAWMCCVRNQTNMHSAGVTDTSRRYVVALLSSQPVSGGYDGAKRRISEATDVLRAGLEE</sequence>
<dbReference type="SUPFAM" id="SSF56601">
    <property type="entry name" value="beta-lactamase/transpeptidase-like"/>
    <property type="match status" value="1"/>
</dbReference>
<dbReference type="Proteomes" id="UP001500729">
    <property type="component" value="Unassembled WGS sequence"/>
</dbReference>
<evidence type="ECO:0000313" key="3">
    <source>
        <dbReference type="Proteomes" id="UP001500729"/>
    </source>
</evidence>
<dbReference type="InterPro" id="IPR012338">
    <property type="entry name" value="Beta-lactam/transpept-like"/>
</dbReference>